<protein>
    <submittedName>
        <fullName evidence="1">Uncharacterized protein</fullName>
    </submittedName>
</protein>
<dbReference type="OrthoDB" id="2893765at2"/>
<dbReference type="EMBL" id="RXNT01000002">
    <property type="protein sequence ID" value="RTR35686.1"/>
    <property type="molecule type" value="Genomic_DNA"/>
</dbReference>
<organism evidence="1 2">
    <name type="scientific">Bacillus yapensis</name>
    <dbReference type="NCBI Taxonomy" id="2492960"/>
    <lineage>
        <taxon>Bacteria</taxon>
        <taxon>Bacillati</taxon>
        <taxon>Bacillota</taxon>
        <taxon>Bacilli</taxon>
        <taxon>Bacillales</taxon>
        <taxon>Bacillaceae</taxon>
        <taxon>Bacillus</taxon>
    </lineage>
</organism>
<evidence type="ECO:0000313" key="2">
    <source>
        <dbReference type="Proteomes" id="UP000271374"/>
    </source>
</evidence>
<dbReference type="RefSeq" id="WP_126406217.1">
    <property type="nucleotide sequence ID" value="NZ_RXNT01000002.1"/>
</dbReference>
<comment type="caution">
    <text evidence="1">The sequence shown here is derived from an EMBL/GenBank/DDBJ whole genome shotgun (WGS) entry which is preliminary data.</text>
</comment>
<keyword evidence="2" id="KW-1185">Reference proteome</keyword>
<proteinExistence type="predicted"/>
<sequence length="83" mass="9747">MNKEQIQAAFDRCGLGKLGEELSFKLWIKGFGENCDEDMLENFLIAYDFRDESSLLADHFLYHFQVFKTVLKSWNGNVPFGFW</sequence>
<name>A0A3S0K4X7_9BACI</name>
<evidence type="ECO:0000313" key="1">
    <source>
        <dbReference type="EMBL" id="RTR35686.1"/>
    </source>
</evidence>
<reference evidence="1 2" key="1">
    <citation type="submission" date="2018-12" db="EMBL/GenBank/DDBJ databases">
        <title>Bacillus yapensis draft genome sequence.</title>
        <authorList>
            <person name="Yu L."/>
            <person name="Xu X."/>
            <person name="Tang X."/>
        </authorList>
    </citation>
    <scope>NUCLEOTIDE SEQUENCE [LARGE SCALE GENOMIC DNA]</scope>
    <source>
        <strain evidence="1 2">XXST-01</strain>
    </source>
</reference>
<accession>A0A3S0K4X7</accession>
<dbReference type="AlphaFoldDB" id="A0A3S0K4X7"/>
<dbReference type="Proteomes" id="UP000271374">
    <property type="component" value="Unassembled WGS sequence"/>
</dbReference>
<gene>
    <name evidence="1" type="ORF">EKG37_03370</name>
</gene>